<evidence type="ECO:0008006" key="4">
    <source>
        <dbReference type="Google" id="ProtNLM"/>
    </source>
</evidence>
<dbReference type="GO" id="GO:0030488">
    <property type="term" value="P:tRNA methylation"/>
    <property type="evidence" value="ECO:0007669"/>
    <property type="project" value="TreeGrafter"/>
</dbReference>
<dbReference type="Gene3D" id="3.40.50.300">
    <property type="entry name" value="P-loop containing nucleotide triphosphate hydrolases"/>
    <property type="match status" value="1"/>
</dbReference>
<dbReference type="EMBL" id="BARS01041019">
    <property type="protein sequence ID" value="GAG41220.1"/>
    <property type="molecule type" value="Genomic_DNA"/>
</dbReference>
<dbReference type="PANTHER" id="PTHR42714">
    <property type="entry name" value="TRNA MODIFICATION GTPASE GTPBP3"/>
    <property type="match status" value="1"/>
</dbReference>
<dbReference type="GO" id="GO:0002098">
    <property type="term" value="P:tRNA wobble uridine modification"/>
    <property type="evidence" value="ECO:0007669"/>
    <property type="project" value="TreeGrafter"/>
</dbReference>
<dbReference type="PANTHER" id="PTHR42714:SF2">
    <property type="entry name" value="TRNA MODIFICATION GTPASE GTPBP3, MITOCHONDRIAL"/>
    <property type="match status" value="1"/>
</dbReference>
<dbReference type="InterPro" id="IPR027417">
    <property type="entry name" value="P-loop_NTPase"/>
</dbReference>
<dbReference type="GO" id="GO:0005525">
    <property type="term" value="F:GTP binding"/>
    <property type="evidence" value="ECO:0007669"/>
    <property type="project" value="InterPro"/>
</dbReference>
<comment type="caution">
    <text evidence="3">The sequence shown here is derived from an EMBL/GenBank/DDBJ whole genome shotgun (WGS) entry which is preliminary data.</text>
</comment>
<feature type="domain" description="MnmE helical" evidence="2">
    <location>
        <begin position="23"/>
        <end position="109"/>
    </location>
</feature>
<reference evidence="3" key="1">
    <citation type="journal article" date="2014" name="Front. Microbiol.">
        <title>High frequency of phylogenetically diverse reductive dehalogenase-homologous genes in deep subseafloor sedimentary metagenomes.</title>
        <authorList>
            <person name="Kawai M."/>
            <person name="Futagami T."/>
            <person name="Toyoda A."/>
            <person name="Takaki Y."/>
            <person name="Nishi S."/>
            <person name="Hori S."/>
            <person name="Arai W."/>
            <person name="Tsubouchi T."/>
            <person name="Morono Y."/>
            <person name="Uchiyama I."/>
            <person name="Ito T."/>
            <person name="Fujiyama A."/>
            <person name="Inagaki F."/>
            <person name="Takami H."/>
        </authorList>
    </citation>
    <scope>NUCLEOTIDE SEQUENCE</scope>
    <source>
        <strain evidence="3">Expedition CK06-06</strain>
    </source>
</reference>
<accession>X0XDP8</accession>
<protein>
    <recommendedName>
        <fullName evidence="4">G domain-containing protein</fullName>
    </recommendedName>
</protein>
<evidence type="ECO:0000313" key="3">
    <source>
        <dbReference type="EMBL" id="GAG41220.1"/>
    </source>
</evidence>
<proteinExistence type="predicted"/>
<feature type="domain" description="G" evidence="1">
    <location>
        <begin position="119"/>
        <end position="218"/>
    </location>
</feature>
<dbReference type="NCBIfam" id="TIGR00231">
    <property type="entry name" value="small_GTP"/>
    <property type="match status" value="1"/>
</dbReference>
<dbReference type="InterPro" id="IPR025867">
    <property type="entry name" value="MnmE_helical"/>
</dbReference>
<name>X0XDP8_9ZZZZ</name>
<dbReference type="GO" id="GO:0005829">
    <property type="term" value="C:cytosol"/>
    <property type="evidence" value="ECO:0007669"/>
    <property type="project" value="TreeGrafter"/>
</dbReference>
<dbReference type="InterPro" id="IPR005225">
    <property type="entry name" value="Small_GTP-bd"/>
</dbReference>
<feature type="non-terminal residue" evidence="3">
    <location>
        <position position="253"/>
    </location>
</feature>
<organism evidence="3">
    <name type="scientific">marine sediment metagenome</name>
    <dbReference type="NCBI Taxonomy" id="412755"/>
    <lineage>
        <taxon>unclassified sequences</taxon>
        <taxon>metagenomes</taxon>
        <taxon>ecological metagenomes</taxon>
    </lineage>
</organism>
<evidence type="ECO:0000259" key="2">
    <source>
        <dbReference type="Pfam" id="PF12631"/>
    </source>
</evidence>
<dbReference type="InterPro" id="IPR006073">
    <property type="entry name" value="GTP-bd"/>
</dbReference>
<evidence type="ECO:0000259" key="1">
    <source>
        <dbReference type="Pfam" id="PF01926"/>
    </source>
</evidence>
<gene>
    <name evidence="3" type="ORF">S01H1_62452</name>
</gene>
<dbReference type="Pfam" id="PF01926">
    <property type="entry name" value="MMR_HSR1"/>
    <property type="match status" value="1"/>
</dbReference>
<dbReference type="SUPFAM" id="SSF52540">
    <property type="entry name" value="P-loop containing nucleoside triphosphate hydrolases"/>
    <property type="match status" value="1"/>
</dbReference>
<feature type="non-terminal residue" evidence="3">
    <location>
        <position position="1"/>
    </location>
</feature>
<sequence length="253" mass="27421">GEVRMAGPGEFTARGYLNGRMDLAQAEAVNEIIVSSNRIQLAAAQRLLSGRLGEALTRNRSQLFDCLSLIEAGLDFSEETIEFISRDDAVGRLSQIKTELEQLLGASVSYEAVIDLPSVGVAGAPNAGKSLLVNRLLGKKRSIVSRYRKTTRDILTSQLSLEQNKCVLFDCAGLISNAENIIEKLAQQAAIEALGHSDVVVFCVDLSKANEKLAEDIAIRRLTGKKNLLAVGTKSDLLEPALIENRITELGRE</sequence>
<dbReference type="Pfam" id="PF12631">
    <property type="entry name" value="MnmE_helical"/>
    <property type="match status" value="1"/>
</dbReference>
<dbReference type="AlphaFoldDB" id="X0XDP8"/>